<sequence>MQMEFPVRARRVTVPLGHAARARLIAPRVDYSSSGSDHDPVDSSPCLSELVHGFFEEDDGGDPRAGSCSGDEPEAEGPDDGTNMDAAKEIVSDALSCDGDPFRAALSACVAKAAGFCSCWRSNKSLMWRQVMLCLRDVGYNAAVCKTKWDASGGLTAGNYEFVDIVRPGGRQLRYFVDLDFRGEFEIARPTDHYSELLAFVPRVFVGCSDDLKKIVRSMCDAGRRSLKSRGLSVPPWRKNRYMQNKWLGPYRRTTNPFPGAPTVAVSSSAYGCLSIGGFEETAGVSGRQFVRMR</sequence>
<dbReference type="Proteomes" id="UP001057402">
    <property type="component" value="Chromosome 10"/>
</dbReference>
<comment type="caution">
    <text evidence="1">The sequence shown here is derived from an EMBL/GenBank/DDBJ whole genome shotgun (WGS) entry which is preliminary data.</text>
</comment>
<organism evidence="1 2">
    <name type="scientific">Melastoma candidum</name>
    <dbReference type="NCBI Taxonomy" id="119954"/>
    <lineage>
        <taxon>Eukaryota</taxon>
        <taxon>Viridiplantae</taxon>
        <taxon>Streptophyta</taxon>
        <taxon>Embryophyta</taxon>
        <taxon>Tracheophyta</taxon>
        <taxon>Spermatophyta</taxon>
        <taxon>Magnoliopsida</taxon>
        <taxon>eudicotyledons</taxon>
        <taxon>Gunneridae</taxon>
        <taxon>Pentapetalae</taxon>
        <taxon>rosids</taxon>
        <taxon>malvids</taxon>
        <taxon>Myrtales</taxon>
        <taxon>Melastomataceae</taxon>
        <taxon>Melastomatoideae</taxon>
        <taxon>Melastomateae</taxon>
        <taxon>Melastoma</taxon>
    </lineage>
</organism>
<dbReference type="EMBL" id="CM042889">
    <property type="protein sequence ID" value="KAI4319293.1"/>
    <property type="molecule type" value="Genomic_DNA"/>
</dbReference>
<evidence type="ECO:0000313" key="2">
    <source>
        <dbReference type="Proteomes" id="UP001057402"/>
    </source>
</evidence>
<gene>
    <name evidence="1" type="ORF">MLD38_032913</name>
</gene>
<protein>
    <submittedName>
        <fullName evidence="1">Uncharacterized protein</fullName>
    </submittedName>
</protein>
<reference evidence="2" key="1">
    <citation type="journal article" date="2023" name="Front. Plant Sci.">
        <title>Chromosomal-level genome assembly of Melastoma candidum provides insights into trichome evolution.</title>
        <authorList>
            <person name="Zhong Y."/>
            <person name="Wu W."/>
            <person name="Sun C."/>
            <person name="Zou P."/>
            <person name="Liu Y."/>
            <person name="Dai S."/>
            <person name="Zhou R."/>
        </authorList>
    </citation>
    <scope>NUCLEOTIDE SEQUENCE [LARGE SCALE GENOMIC DNA]</scope>
</reference>
<name>A0ACB9M5N3_9MYRT</name>
<accession>A0ACB9M5N3</accession>
<proteinExistence type="predicted"/>
<evidence type="ECO:0000313" key="1">
    <source>
        <dbReference type="EMBL" id="KAI4319293.1"/>
    </source>
</evidence>
<keyword evidence="2" id="KW-1185">Reference proteome</keyword>